<proteinExistence type="predicted"/>
<feature type="signal peptide" evidence="1">
    <location>
        <begin position="1"/>
        <end position="31"/>
    </location>
</feature>
<evidence type="ECO:0000256" key="1">
    <source>
        <dbReference type="SAM" id="SignalP"/>
    </source>
</evidence>
<keyword evidence="3" id="KW-1185">Reference proteome</keyword>
<feature type="chain" id="PRO_5032628574" evidence="1">
    <location>
        <begin position="32"/>
        <end position="95"/>
    </location>
</feature>
<evidence type="ECO:0000313" key="2">
    <source>
        <dbReference type="EMBL" id="KAF8712950.1"/>
    </source>
</evidence>
<evidence type="ECO:0000313" key="3">
    <source>
        <dbReference type="Proteomes" id="UP000636709"/>
    </source>
</evidence>
<accession>A0A835BSG4</accession>
<reference evidence="2" key="1">
    <citation type="submission" date="2020-07" db="EMBL/GenBank/DDBJ databases">
        <title>Genome sequence and genetic diversity analysis of an under-domesticated orphan crop, white fonio (Digitaria exilis).</title>
        <authorList>
            <person name="Bennetzen J.L."/>
            <person name="Chen S."/>
            <person name="Ma X."/>
            <person name="Wang X."/>
            <person name="Yssel A.E.J."/>
            <person name="Chaluvadi S.R."/>
            <person name="Johnson M."/>
            <person name="Gangashetty P."/>
            <person name="Hamidou F."/>
            <person name="Sanogo M.D."/>
            <person name="Zwaenepoel A."/>
            <person name="Wallace J."/>
            <person name="Van De Peer Y."/>
            <person name="Van Deynze A."/>
        </authorList>
    </citation>
    <scope>NUCLEOTIDE SEQUENCE</scope>
    <source>
        <tissue evidence="2">Leaves</tissue>
    </source>
</reference>
<sequence>MALFRSADTKALFLAAVLVMAMVLSPYPAQGDKENCIDLRGMPCNEETCVMACKSSGYVDPVVRCEPNDLCSCFVKLPPASSQSQLAPAAVEDIE</sequence>
<dbReference type="Proteomes" id="UP000636709">
    <property type="component" value="Unassembled WGS sequence"/>
</dbReference>
<keyword evidence="1" id="KW-0732">Signal</keyword>
<gene>
    <name evidence="2" type="ORF">HU200_028736</name>
</gene>
<comment type="caution">
    <text evidence="2">The sequence shown here is derived from an EMBL/GenBank/DDBJ whole genome shotgun (WGS) entry which is preliminary data.</text>
</comment>
<dbReference type="AlphaFoldDB" id="A0A835BSG4"/>
<protein>
    <submittedName>
        <fullName evidence="2">Uncharacterized protein</fullName>
    </submittedName>
</protein>
<name>A0A835BSG4_9POAL</name>
<organism evidence="2 3">
    <name type="scientific">Digitaria exilis</name>
    <dbReference type="NCBI Taxonomy" id="1010633"/>
    <lineage>
        <taxon>Eukaryota</taxon>
        <taxon>Viridiplantae</taxon>
        <taxon>Streptophyta</taxon>
        <taxon>Embryophyta</taxon>
        <taxon>Tracheophyta</taxon>
        <taxon>Spermatophyta</taxon>
        <taxon>Magnoliopsida</taxon>
        <taxon>Liliopsida</taxon>
        <taxon>Poales</taxon>
        <taxon>Poaceae</taxon>
        <taxon>PACMAD clade</taxon>
        <taxon>Panicoideae</taxon>
        <taxon>Panicodae</taxon>
        <taxon>Paniceae</taxon>
        <taxon>Anthephorinae</taxon>
        <taxon>Digitaria</taxon>
    </lineage>
</organism>
<dbReference type="EMBL" id="JACEFO010001742">
    <property type="protein sequence ID" value="KAF8712950.1"/>
    <property type="molecule type" value="Genomic_DNA"/>
</dbReference>